<gene>
    <name evidence="1" type="ORF">MML48_3g00011551</name>
</gene>
<sequence>MTYCGTMRQNRKGVSSSMKTKLKKGETFGLQKNETKLIKWHDKRPVLMLSTDSSHDSTLQETGKFNRKAESVKKPKCVIDYNMAKKGVDVSDQMASYHTVVRKSFKWYKKVILELLCGTAVVNAWIVYNKIATTKYSITNFRKLLAKALTEDDTELQTITSKRLMHTFIKPEGPGRKKRKMCVGCYAKFRKEMPREEADKRARRIISYCGDCPKKPGYCLQCFNEVHKN</sequence>
<comment type="caution">
    <text evidence="1">The sequence shown here is derived from an EMBL/GenBank/DDBJ whole genome shotgun (WGS) entry which is preliminary data.</text>
</comment>
<evidence type="ECO:0000313" key="2">
    <source>
        <dbReference type="Proteomes" id="UP001056778"/>
    </source>
</evidence>
<name>A0ACB9TE67_HOLOL</name>
<protein>
    <submittedName>
        <fullName evidence="1">Piggybac transposable element-derived protein 4</fullName>
    </submittedName>
</protein>
<organism evidence="1 2">
    <name type="scientific">Holotrichia oblita</name>
    <name type="common">Chafer beetle</name>
    <dbReference type="NCBI Taxonomy" id="644536"/>
    <lineage>
        <taxon>Eukaryota</taxon>
        <taxon>Metazoa</taxon>
        <taxon>Ecdysozoa</taxon>
        <taxon>Arthropoda</taxon>
        <taxon>Hexapoda</taxon>
        <taxon>Insecta</taxon>
        <taxon>Pterygota</taxon>
        <taxon>Neoptera</taxon>
        <taxon>Endopterygota</taxon>
        <taxon>Coleoptera</taxon>
        <taxon>Polyphaga</taxon>
        <taxon>Scarabaeiformia</taxon>
        <taxon>Scarabaeidae</taxon>
        <taxon>Melolonthinae</taxon>
        <taxon>Holotrichia</taxon>
    </lineage>
</organism>
<proteinExistence type="predicted"/>
<evidence type="ECO:0000313" key="1">
    <source>
        <dbReference type="EMBL" id="KAI4465087.1"/>
    </source>
</evidence>
<reference evidence="1" key="1">
    <citation type="submission" date="2022-04" db="EMBL/GenBank/DDBJ databases">
        <title>Chromosome-scale genome assembly of Holotrichia oblita Faldermann.</title>
        <authorList>
            <person name="Rongchong L."/>
        </authorList>
    </citation>
    <scope>NUCLEOTIDE SEQUENCE</scope>
    <source>
        <strain evidence="1">81SQS9</strain>
    </source>
</reference>
<dbReference type="EMBL" id="CM043017">
    <property type="protein sequence ID" value="KAI4465087.1"/>
    <property type="molecule type" value="Genomic_DNA"/>
</dbReference>
<accession>A0ACB9TE67</accession>
<dbReference type="Proteomes" id="UP001056778">
    <property type="component" value="Chromosome 3"/>
</dbReference>
<keyword evidence="2" id="KW-1185">Reference proteome</keyword>